<evidence type="ECO:0000313" key="5">
    <source>
        <dbReference type="Proteomes" id="UP001201463"/>
    </source>
</evidence>
<keyword evidence="5" id="KW-1185">Reference proteome</keyword>
<evidence type="ECO:0000256" key="3">
    <source>
        <dbReference type="SAM" id="SignalP"/>
    </source>
</evidence>
<keyword evidence="2" id="KW-0472">Membrane</keyword>
<feature type="chain" id="PRO_5046230469" description="MYXO-CTERM domain-containing protein" evidence="3">
    <location>
        <begin position="21"/>
        <end position="116"/>
    </location>
</feature>
<accession>A0ABS8XIM2</accession>
<dbReference type="EMBL" id="JAJTWT010000006">
    <property type="protein sequence ID" value="MCE4538681.1"/>
    <property type="molecule type" value="Genomic_DNA"/>
</dbReference>
<dbReference type="Proteomes" id="UP001201463">
    <property type="component" value="Unassembled WGS sequence"/>
</dbReference>
<feature type="region of interest" description="Disordered" evidence="1">
    <location>
        <begin position="49"/>
        <end position="73"/>
    </location>
</feature>
<name>A0ABS8XIM2_9BURK</name>
<evidence type="ECO:0000313" key="4">
    <source>
        <dbReference type="EMBL" id="MCE4538681.1"/>
    </source>
</evidence>
<evidence type="ECO:0000256" key="1">
    <source>
        <dbReference type="SAM" id="MobiDB-lite"/>
    </source>
</evidence>
<sequence>MNRKWMVASGVLAAVLTTSAGHTATVQAPAGRDEGVALRWTGQPAASPAPALVAARSEAPAGQRRGAPADPFAAEVPQPAASAVPGDGAGSQMAIWVLALLSGGVLLDWIRRGWPR</sequence>
<gene>
    <name evidence="4" type="ORF">LXT12_15625</name>
</gene>
<dbReference type="RefSeq" id="WP_233393123.1">
    <property type="nucleotide sequence ID" value="NZ_JAJTWT010000006.1"/>
</dbReference>
<keyword evidence="2" id="KW-1133">Transmembrane helix</keyword>
<proteinExistence type="predicted"/>
<protein>
    <recommendedName>
        <fullName evidence="6">MYXO-CTERM domain-containing protein</fullName>
    </recommendedName>
</protein>
<organism evidence="4 5">
    <name type="scientific">Pelomonas caseinilytica</name>
    <dbReference type="NCBI Taxonomy" id="2906763"/>
    <lineage>
        <taxon>Bacteria</taxon>
        <taxon>Pseudomonadati</taxon>
        <taxon>Pseudomonadota</taxon>
        <taxon>Betaproteobacteria</taxon>
        <taxon>Burkholderiales</taxon>
        <taxon>Sphaerotilaceae</taxon>
        <taxon>Roseateles</taxon>
    </lineage>
</organism>
<keyword evidence="3" id="KW-0732">Signal</keyword>
<keyword evidence="2" id="KW-0812">Transmembrane</keyword>
<comment type="caution">
    <text evidence="4">The sequence shown here is derived from an EMBL/GenBank/DDBJ whole genome shotgun (WGS) entry which is preliminary data.</text>
</comment>
<evidence type="ECO:0008006" key="6">
    <source>
        <dbReference type="Google" id="ProtNLM"/>
    </source>
</evidence>
<reference evidence="4 5" key="1">
    <citation type="submission" date="2021-12" db="EMBL/GenBank/DDBJ databases">
        <title>Genome seq of p7.</title>
        <authorList>
            <person name="Seo T."/>
        </authorList>
    </citation>
    <scope>NUCLEOTIDE SEQUENCE [LARGE SCALE GENOMIC DNA]</scope>
    <source>
        <strain evidence="4 5">P7</strain>
    </source>
</reference>
<evidence type="ECO:0000256" key="2">
    <source>
        <dbReference type="SAM" id="Phobius"/>
    </source>
</evidence>
<feature type="transmembrane region" description="Helical" evidence="2">
    <location>
        <begin position="93"/>
        <end position="110"/>
    </location>
</feature>
<feature type="signal peptide" evidence="3">
    <location>
        <begin position="1"/>
        <end position="20"/>
    </location>
</feature>